<dbReference type="RefSeq" id="WP_344616343.1">
    <property type="nucleotide sequence ID" value="NZ_BAAARV010000062.1"/>
</dbReference>
<dbReference type="EMBL" id="BAAARV010000062">
    <property type="protein sequence ID" value="GAA2365856.1"/>
    <property type="molecule type" value="Genomic_DNA"/>
</dbReference>
<accession>A0ABN3H083</accession>
<dbReference type="PROSITE" id="PS50937">
    <property type="entry name" value="HTH_MERR_2"/>
    <property type="match status" value="1"/>
</dbReference>
<evidence type="ECO:0000259" key="2">
    <source>
        <dbReference type="PROSITE" id="PS50937"/>
    </source>
</evidence>
<evidence type="ECO:0000313" key="3">
    <source>
        <dbReference type="EMBL" id="GAA2365856.1"/>
    </source>
</evidence>
<dbReference type="Gene3D" id="1.10.1660.10">
    <property type="match status" value="1"/>
</dbReference>
<keyword evidence="1" id="KW-0238">DNA-binding</keyword>
<feature type="domain" description="HTH merR-type" evidence="2">
    <location>
        <begin position="4"/>
        <end position="73"/>
    </location>
</feature>
<reference evidence="3 4" key="1">
    <citation type="journal article" date="2019" name="Int. J. Syst. Evol. Microbiol.">
        <title>The Global Catalogue of Microorganisms (GCM) 10K type strain sequencing project: providing services to taxonomists for standard genome sequencing and annotation.</title>
        <authorList>
            <consortium name="The Broad Institute Genomics Platform"/>
            <consortium name="The Broad Institute Genome Sequencing Center for Infectious Disease"/>
            <person name="Wu L."/>
            <person name="Ma J."/>
        </authorList>
    </citation>
    <scope>NUCLEOTIDE SEQUENCE [LARGE SCALE GENOMIC DNA]</scope>
    <source>
        <strain evidence="3 4">JCM 3272</strain>
    </source>
</reference>
<dbReference type="CDD" id="cd01109">
    <property type="entry name" value="HTH_YyaN"/>
    <property type="match status" value="1"/>
</dbReference>
<evidence type="ECO:0000313" key="4">
    <source>
        <dbReference type="Proteomes" id="UP001501444"/>
    </source>
</evidence>
<gene>
    <name evidence="3" type="ORF">GCM10010170_064600</name>
</gene>
<comment type="caution">
    <text evidence="3">The sequence shown here is derived from an EMBL/GenBank/DDBJ whole genome shotgun (WGS) entry which is preliminary data.</text>
</comment>
<dbReference type="Proteomes" id="UP001501444">
    <property type="component" value="Unassembled WGS sequence"/>
</dbReference>
<sequence length="124" mass="14542">MPTTYSPQEAAERSGFSPETVRYYERIGLLPPVRRTSTGRRVFEELDLKWLALLRCLRDTGMPITEMQAFIDLMRDGAETRQERLEVLTAHARRVQDQIERLQLHLGQINGKIDQYRRGEVWNP</sequence>
<dbReference type="SUPFAM" id="SSF46955">
    <property type="entry name" value="Putative DNA-binding domain"/>
    <property type="match status" value="1"/>
</dbReference>
<organism evidence="3 4">
    <name type="scientific">Dactylosporangium salmoneum</name>
    <dbReference type="NCBI Taxonomy" id="53361"/>
    <lineage>
        <taxon>Bacteria</taxon>
        <taxon>Bacillati</taxon>
        <taxon>Actinomycetota</taxon>
        <taxon>Actinomycetes</taxon>
        <taxon>Micromonosporales</taxon>
        <taxon>Micromonosporaceae</taxon>
        <taxon>Dactylosporangium</taxon>
    </lineage>
</organism>
<dbReference type="InterPro" id="IPR047057">
    <property type="entry name" value="MerR_fam"/>
</dbReference>
<proteinExistence type="predicted"/>
<dbReference type="InterPro" id="IPR000551">
    <property type="entry name" value="MerR-type_HTH_dom"/>
</dbReference>
<dbReference type="SMART" id="SM00422">
    <property type="entry name" value="HTH_MERR"/>
    <property type="match status" value="1"/>
</dbReference>
<dbReference type="PANTHER" id="PTHR30204:SF98">
    <property type="entry name" value="HTH-TYPE TRANSCRIPTIONAL REGULATOR ADHR"/>
    <property type="match status" value="1"/>
</dbReference>
<dbReference type="InterPro" id="IPR009061">
    <property type="entry name" value="DNA-bd_dom_put_sf"/>
</dbReference>
<dbReference type="Pfam" id="PF13411">
    <property type="entry name" value="MerR_1"/>
    <property type="match status" value="1"/>
</dbReference>
<dbReference type="PANTHER" id="PTHR30204">
    <property type="entry name" value="REDOX-CYCLING DRUG-SENSING TRANSCRIPTIONAL ACTIVATOR SOXR"/>
    <property type="match status" value="1"/>
</dbReference>
<name>A0ABN3H083_9ACTN</name>
<keyword evidence="4" id="KW-1185">Reference proteome</keyword>
<protein>
    <submittedName>
        <fullName evidence="3">MerR family transcriptional regulator</fullName>
    </submittedName>
</protein>
<evidence type="ECO:0000256" key="1">
    <source>
        <dbReference type="ARBA" id="ARBA00023125"/>
    </source>
</evidence>